<gene>
    <name evidence="1" type="ORF">Taro_030199</name>
</gene>
<proteinExistence type="predicted"/>
<evidence type="ECO:0000313" key="1">
    <source>
        <dbReference type="EMBL" id="MQL97504.1"/>
    </source>
</evidence>
<dbReference type="EMBL" id="NMUH01002059">
    <property type="protein sequence ID" value="MQL97504.1"/>
    <property type="molecule type" value="Genomic_DNA"/>
</dbReference>
<evidence type="ECO:0000313" key="2">
    <source>
        <dbReference type="Proteomes" id="UP000652761"/>
    </source>
</evidence>
<comment type="caution">
    <text evidence="1">The sequence shown here is derived from an EMBL/GenBank/DDBJ whole genome shotgun (WGS) entry which is preliminary data.</text>
</comment>
<keyword evidence="2" id="KW-1185">Reference proteome</keyword>
<dbReference type="AlphaFoldDB" id="A0A843VX66"/>
<accession>A0A843VX66</accession>
<organism evidence="1 2">
    <name type="scientific">Colocasia esculenta</name>
    <name type="common">Wild taro</name>
    <name type="synonym">Arum esculentum</name>
    <dbReference type="NCBI Taxonomy" id="4460"/>
    <lineage>
        <taxon>Eukaryota</taxon>
        <taxon>Viridiplantae</taxon>
        <taxon>Streptophyta</taxon>
        <taxon>Embryophyta</taxon>
        <taxon>Tracheophyta</taxon>
        <taxon>Spermatophyta</taxon>
        <taxon>Magnoliopsida</taxon>
        <taxon>Liliopsida</taxon>
        <taxon>Araceae</taxon>
        <taxon>Aroideae</taxon>
        <taxon>Colocasieae</taxon>
        <taxon>Colocasia</taxon>
    </lineage>
</organism>
<name>A0A843VX66_COLES</name>
<protein>
    <submittedName>
        <fullName evidence="1">Uncharacterized protein</fullName>
    </submittedName>
</protein>
<sequence length="60" mass="7025">MDEHYIPILVTKLLPKMIINTNRSLTWALTVEGCTYNSRSTSICFLFDMKYVNRTLELLL</sequence>
<reference evidence="1" key="1">
    <citation type="submission" date="2017-07" db="EMBL/GenBank/DDBJ databases">
        <title>Taro Niue Genome Assembly and Annotation.</title>
        <authorList>
            <person name="Atibalentja N."/>
            <person name="Keating K."/>
            <person name="Fields C.J."/>
        </authorList>
    </citation>
    <scope>NUCLEOTIDE SEQUENCE</scope>
    <source>
        <strain evidence="1">Niue_2</strain>
        <tissue evidence="1">Leaf</tissue>
    </source>
</reference>
<dbReference type="Proteomes" id="UP000652761">
    <property type="component" value="Unassembled WGS sequence"/>
</dbReference>